<dbReference type="AlphaFoldDB" id="A0A401GWQ2"/>
<reference evidence="1 2" key="1">
    <citation type="journal article" date="2018" name="Sci. Rep.">
        <title>Genome sequence of the cauliflower mushroom Sparassis crispa (Hanabiratake) and its association with beneficial usage.</title>
        <authorList>
            <person name="Kiyama R."/>
            <person name="Furutani Y."/>
            <person name="Kawaguchi K."/>
            <person name="Nakanishi T."/>
        </authorList>
    </citation>
    <scope>NUCLEOTIDE SEQUENCE [LARGE SCALE GENOMIC DNA]</scope>
</reference>
<sequence length="237" mass="25801">MFSEHHGWVQTGNLKADVRRSFSCPVAGCNYQAEIHRYLIDDHLRETHGEPAIQCPYIFMSGSTSAQCTYTTIYYTSFRGHLRWKHGQCLGDYGGMREILEAQRRLHAPEPAHPAGANPTFTLSTTECSRSTWAEPRTGTADAKPSWPALAPQINNMLYARPDISVDASVKIEDTASSTIPMWGALEGAAHRQPVHASGRASGELPVRGNPALEGSYTLDLPDRCAQGSAAGCNGSL</sequence>
<name>A0A401GWQ2_9APHY</name>
<accession>A0A401GWQ2</accession>
<dbReference type="InParanoid" id="A0A401GWQ2"/>
<dbReference type="EMBL" id="BFAD01000009">
    <property type="protein sequence ID" value="GBE86194.1"/>
    <property type="molecule type" value="Genomic_DNA"/>
</dbReference>
<evidence type="ECO:0000313" key="2">
    <source>
        <dbReference type="Proteomes" id="UP000287166"/>
    </source>
</evidence>
<protein>
    <submittedName>
        <fullName evidence="1">Uncharacterized protein</fullName>
    </submittedName>
</protein>
<dbReference type="GeneID" id="38783111"/>
<evidence type="ECO:0000313" key="1">
    <source>
        <dbReference type="EMBL" id="GBE86194.1"/>
    </source>
</evidence>
<proteinExistence type="predicted"/>
<organism evidence="1 2">
    <name type="scientific">Sparassis crispa</name>
    <dbReference type="NCBI Taxonomy" id="139825"/>
    <lineage>
        <taxon>Eukaryota</taxon>
        <taxon>Fungi</taxon>
        <taxon>Dikarya</taxon>
        <taxon>Basidiomycota</taxon>
        <taxon>Agaricomycotina</taxon>
        <taxon>Agaricomycetes</taxon>
        <taxon>Polyporales</taxon>
        <taxon>Sparassidaceae</taxon>
        <taxon>Sparassis</taxon>
    </lineage>
</organism>
<gene>
    <name evidence="1" type="ORF">SCP_0900720</name>
</gene>
<dbReference type="Proteomes" id="UP000287166">
    <property type="component" value="Unassembled WGS sequence"/>
</dbReference>
<dbReference type="RefSeq" id="XP_027617107.1">
    <property type="nucleotide sequence ID" value="XM_027761306.1"/>
</dbReference>
<comment type="caution">
    <text evidence="1">The sequence shown here is derived from an EMBL/GenBank/DDBJ whole genome shotgun (WGS) entry which is preliminary data.</text>
</comment>
<keyword evidence="2" id="KW-1185">Reference proteome</keyword>